<comment type="caution">
    <text evidence="1">The sequence shown here is derived from an EMBL/GenBank/DDBJ whole genome shotgun (WGS) entry which is preliminary data.</text>
</comment>
<reference evidence="1 2" key="1">
    <citation type="submission" date="2020-07" db="EMBL/GenBank/DDBJ databases">
        <title>Genomic Encyclopedia of Type Strains, Phase IV (KMG-IV): sequencing the most valuable type-strain genomes for metagenomic binning, comparative biology and taxonomic classification.</title>
        <authorList>
            <person name="Goeker M."/>
        </authorList>
    </citation>
    <scope>NUCLEOTIDE SEQUENCE [LARGE SCALE GENOMIC DNA]</scope>
    <source>
        <strain evidence="1 2">DSM 45533</strain>
    </source>
</reference>
<keyword evidence="1" id="KW-0808">Transferase</keyword>
<evidence type="ECO:0000313" key="2">
    <source>
        <dbReference type="Proteomes" id="UP000530928"/>
    </source>
</evidence>
<protein>
    <submittedName>
        <fullName evidence="1">Putative kinase</fullName>
    </submittedName>
</protein>
<organism evidence="1 2">
    <name type="scientific">Nonomuraea soli</name>
    <dbReference type="NCBI Taxonomy" id="1032476"/>
    <lineage>
        <taxon>Bacteria</taxon>
        <taxon>Bacillati</taxon>
        <taxon>Actinomycetota</taxon>
        <taxon>Actinomycetes</taxon>
        <taxon>Streptosporangiales</taxon>
        <taxon>Streptosporangiaceae</taxon>
        <taxon>Nonomuraea</taxon>
    </lineage>
</organism>
<dbReference type="GO" id="GO:0016301">
    <property type="term" value="F:kinase activity"/>
    <property type="evidence" value="ECO:0007669"/>
    <property type="project" value="UniProtKB-KW"/>
</dbReference>
<gene>
    <name evidence="1" type="ORF">HNR30_003767</name>
</gene>
<keyword evidence="2" id="KW-1185">Reference proteome</keyword>
<evidence type="ECO:0000313" key="1">
    <source>
        <dbReference type="EMBL" id="MBA2892413.1"/>
    </source>
</evidence>
<dbReference type="RefSeq" id="WP_181611194.1">
    <property type="nucleotide sequence ID" value="NZ_BAABAM010000003.1"/>
</dbReference>
<dbReference type="InterPro" id="IPR027417">
    <property type="entry name" value="P-loop_NTPase"/>
</dbReference>
<name>A0A7W0CJS2_9ACTN</name>
<dbReference type="SUPFAM" id="SSF52540">
    <property type="entry name" value="P-loop containing nucleoside triphosphate hydrolases"/>
    <property type="match status" value="1"/>
</dbReference>
<keyword evidence="1" id="KW-0418">Kinase</keyword>
<accession>A0A7W0CJS2</accession>
<sequence>MFVVLVNGLPGAGKSTLAVRLAHELGLPLLSKDRVKEALAHTLEAPQEMCPRAWSRRLGAAAGETLWAVLADSARGAVLESFWRPGLRQVAVEGLRRAHAGAVHEVWCEVPVALARARYEAREPYRHAVHHGALGGDDDWRRIAEEAGPLRLRCTHVVDTGREVDAAELAAGVRGCLVGGLG</sequence>
<dbReference type="Proteomes" id="UP000530928">
    <property type="component" value="Unassembled WGS sequence"/>
</dbReference>
<dbReference type="EMBL" id="JACDUR010000004">
    <property type="protein sequence ID" value="MBA2892413.1"/>
    <property type="molecule type" value="Genomic_DNA"/>
</dbReference>
<proteinExistence type="predicted"/>
<dbReference type="AlphaFoldDB" id="A0A7W0CJS2"/>
<dbReference type="Pfam" id="PF13671">
    <property type="entry name" value="AAA_33"/>
    <property type="match status" value="1"/>
</dbReference>
<dbReference type="Gene3D" id="3.40.50.300">
    <property type="entry name" value="P-loop containing nucleotide triphosphate hydrolases"/>
    <property type="match status" value="1"/>
</dbReference>